<evidence type="ECO:0000313" key="1">
    <source>
        <dbReference type="EMBL" id="KAJ7029542.1"/>
    </source>
</evidence>
<dbReference type="Proteomes" id="UP001218188">
    <property type="component" value="Unassembled WGS sequence"/>
</dbReference>
<dbReference type="AlphaFoldDB" id="A0AAD6WY38"/>
<sequence>MCRVSHITTFTYGVPNCDALYYFLVQQHWIRCLSLYHPLVHPRFNPRSLPSWFLGHLVQVEAPVDNICDLIVGAPVHRIKFRYSDFEISHGSYLPLNFIALSSETLTHLECLASQLVNATEADFCLYLPALRLLHQFVSLITDLAKQLTSLGSLKELILRTSFGDSEATIVSRALRDHCHAPLLRNLWFHSAVSCYHWDNFLESVPVGISRAMSGSFYS</sequence>
<evidence type="ECO:0000313" key="2">
    <source>
        <dbReference type="Proteomes" id="UP001218188"/>
    </source>
</evidence>
<keyword evidence="2" id="KW-1185">Reference proteome</keyword>
<proteinExistence type="predicted"/>
<gene>
    <name evidence="1" type="ORF">C8F04DRAFT_1187567</name>
</gene>
<comment type="caution">
    <text evidence="1">The sequence shown here is derived from an EMBL/GenBank/DDBJ whole genome shotgun (WGS) entry which is preliminary data.</text>
</comment>
<dbReference type="EMBL" id="JARJCM010000100">
    <property type="protein sequence ID" value="KAJ7029542.1"/>
    <property type="molecule type" value="Genomic_DNA"/>
</dbReference>
<protein>
    <submittedName>
        <fullName evidence="1">Uncharacterized protein</fullName>
    </submittedName>
</protein>
<reference evidence="1" key="1">
    <citation type="submission" date="2023-03" db="EMBL/GenBank/DDBJ databases">
        <title>Massive genome expansion in bonnet fungi (Mycena s.s.) driven by repeated elements and novel gene families across ecological guilds.</title>
        <authorList>
            <consortium name="Lawrence Berkeley National Laboratory"/>
            <person name="Harder C.B."/>
            <person name="Miyauchi S."/>
            <person name="Viragh M."/>
            <person name="Kuo A."/>
            <person name="Thoen E."/>
            <person name="Andreopoulos B."/>
            <person name="Lu D."/>
            <person name="Skrede I."/>
            <person name="Drula E."/>
            <person name="Henrissat B."/>
            <person name="Morin E."/>
            <person name="Kohler A."/>
            <person name="Barry K."/>
            <person name="LaButti K."/>
            <person name="Morin E."/>
            <person name="Salamov A."/>
            <person name="Lipzen A."/>
            <person name="Mereny Z."/>
            <person name="Hegedus B."/>
            <person name="Baldrian P."/>
            <person name="Stursova M."/>
            <person name="Weitz H."/>
            <person name="Taylor A."/>
            <person name="Grigoriev I.V."/>
            <person name="Nagy L.G."/>
            <person name="Martin F."/>
            <person name="Kauserud H."/>
        </authorList>
    </citation>
    <scope>NUCLEOTIDE SEQUENCE</scope>
    <source>
        <strain evidence="1">CBHHK200</strain>
    </source>
</reference>
<organism evidence="1 2">
    <name type="scientific">Mycena alexandri</name>
    <dbReference type="NCBI Taxonomy" id="1745969"/>
    <lineage>
        <taxon>Eukaryota</taxon>
        <taxon>Fungi</taxon>
        <taxon>Dikarya</taxon>
        <taxon>Basidiomycota</taxon>
        <taxon>Agaricomycotina</taxon>
        <taxon>Agaricomycetes</taxon>
        <taxon>Agaricomycetidae</taxon>
        <taxon>Agaricales</taxon>
        <taxon>Marasmiineae</taxon>
        <taxon>Mycenaceae</taxon>
        <taxon>Mycena</taxon>
    </lineage>
</organism>
<accession>A0AAD6WY38</accession>
<name>A0AAD6WY38_9AGAR</name>